<dbReference type="Proteomes" id="UP000598467">
    <property type="component" value="Unassembled WGS sequence"/>
</dbReference>
<evidence type="ECO:0000256" key="5">
    <source>
        <dbReference type="ARBA" id="ARBA00023136"/>
    </source>
</evidence>
<feature type="transmembrane region" description="Helical" evidence="6">
    <location>
        <begin position="220"/>
        <end position="248"/>
    </location>
</feature>
<keyword evidence="3 6" id="KW-0812">Transmembrane</keyword>
<feature type="transmembrane region" description="Helical" evidence="6">
    <location>
        <begin position="268"/>
        <end position="292"/>
    </location>
</feature>
<feature type="transmembrane region" description="Helical" evidence="6">
    <location>
        <begin position="341"/>
        <end position="362"/>
    </location>
</feature>
<keyword evidence="2 6" id="KW-1003">Cell membrane</keyword>
<comment type="function">
    <text evidence="6">Na(+)/H(+) antiporter that extrudes sodium in exchange for external protons.</text>
</comment>
<dbReference type="NCBIfam" id="NF007112">
    <property type="entry name" value="PRK09561.1"/>
    <property type="match status" value="1"/>
</dbReference>
<dbReference type="GO" id="GO:0005886">
    <property type="term" value="C:plasma membrane"/>
    <property type="evidence" value="ECO:0007669"/>
    <property type="project" value="UniProtKB-SubCell"/>
</dbReference>
<feature type="transmembrane region" description="Helical" evidence="6">
    <location>
        <begin position="165"/>
        <end position="186"/>
    </location>
</feature>
<comment type="similarity">
    <text evidence="6">Belongs to the NhaA Na(+)/H(+) (TC 2.A.33) antiporter family.</text>
</comment>
<feature type="transmembrane region" description="Helical" evidence="6">
    <location>
        <begin position="66"/>
        <end position="85"/>
    </location>
</feature>
<reference evidence="7" key="1">
    <citation type="submission" date="2020-05" db="EMBL/GenBank/DDBJ databases">
        <title>Identification of trans-AT polyketide cluster in two marine bacteria, producers of a novel glutaramide-containing polyketide sesbanimide D and analogs.</title>
        <authorList>
            <person name="Kacar D."/>
            <person name="Rodriguez P."/>
            <person name="Canedo L."/>
            <person name="Gonzalez E."/>
            <person name="Galan B."/>
            <person name="De La Calle F."/>
            <person name="Garcia J.L."/>
        </authorList>
    </citation>
    <scope>NUCLEOTIDE SEQUENCE</scope>
    <source>
        <strain evidence="7">PHM038</strain>
    </source>
</reference>
<feature type="transmembrane region" description="Helical" evidence="6">
    <location>
        <begin position="192"/>
        <end position="208"/>
    </location>
</feature>
<feature type="transmembrane region" description="Helical" evidence="6">
    <location>
        <begin position="304"/>
        <end position="329"/>
    </location>
</feature>
<dbReference type="Gene3D" id="1.20.1530.10">
    <property type="entry name" value="Na+/H+ antiporter like domain"/>
    <property type="match status" value="1"/>
</dbReference>
<evidence type="ECO:0000313" key="8">
    <source>
        <dbReference type="Proteomes" id="UP000598467"/>
    </source>
</evidence>
<protein>
    <recommendedName>
        <fullName evidence="6">Na(+)/H(+) antiporter NhaA</fullName>
    </recommendedName>
    <alternativeName>
        <fullName evidence="6">Sodium/proton antiporter NhaA</fullName>
    </alternativeName>
</protein>
<dbReference type="NCBIfam" id="TIGR00773">
    <property type="entry name" value="NhaA"/>
    <property type="match status" value="1"/>
</dbReference>
<keyword evidence="6" id="KW-0050">Antiport</keyword>
<accession>A0A926NW06</accession>
<proteinExistence type="inferred from homology"/>
<comment type="caution">
    <text evidence="7">The sequence shown here is derived from an EMBL/GenBank/DDBJ whole genome shotgun (WGS) entry which is preliminary data.</text>
</comment>
<dbReference type="EMBL" id="JABFCZ010000003">
    <property type="protein sequence ID" value="MBD1545145.1"/>
    <property type="molecule type" value="Genomic_DNA"/>
</dbReference>
<dbReference type="HAMAP" id="MF_01844">
    <property type="entry name" value="NhaA"/>
    <property type="match status" value="1"/>
</dbReference>
<dbReference type="InterPro" id="IPR023171">
    <property type="entry name" value="Na/H_antiporter_dom_sf"/>
</dbReference>
<feature type="transmembrane region" description="Helical" evidence="6">
    <location>
        <begin position="27"/>
        <end position="46"/>
    </location>
</feature>
<feature type="transmembrane region" description="Helical" evidence="6">
    <location>
        <begin position="374"/>
        <end position="391"/>
    </location>
</feature>
<keyword evidence="4 6" id="KW-1133">Transmembrane helix</keyword>
<dbReference type="AlphaFoldDB" id="A0A926NW06"/>
<evidence type="ECO:0000313" key="7">
    <source>
        <dbReference type="EMBL" id="MBD1545145.1"/>
    </source>
</evidence>
<comment type="catalytic activity">
    <reaction evidence="6">
        <text>Na(+)(in) + 2 H(+)(out) = Na(+)(out) + 2 H(+)(in)</text>
        <dbReference type="Rhea" id="RHEA:29251"/>
        <dbReference type="ChEBI" id="CHEBI:15378"/>
        <dbReference type="ChEBI" id="CHEBI:29101"/>
    </reaction>
</comment>
<dbReference type="Pfam" id="PF06965">
    <property type="entry name" value="Na_H_antiport_1"/>
    <property type="match status" value="1"/>
</dbReference>
<evidence type="ECO:0000256" key="2">
    <source>
        <dbReference type="ARBA" id="ARBA00022475"/>
    </source>
</evidence>
<keyword evidence="5 6" id="KW-0472">Membrane</keyword>
<dbReference type="RefSeq" id="WP_190289822.1">
    <property type="nucleotide sequence ID" value="NZ_JABFCZ010000003.1"/>
</dbReference>
<name>A0A926NW06_9HYPH</name>
<dbReference type="NCBIfam" id="NF007111">
    <property type="entry name" value="PRK09560.1"/>
    <property type="match status" value="1"/>
</dbReference>
<gene>
    <name evidence="6 7" type="primary">nhaA</name>
    <name evidence="7" type="ORF">HK439_02650</name>
</gene>
<keyword evidence="6" id="KW-0739">Sodium transport</keyword>
<keyword evidence="6" id="KW-0915">Sodium</keyword>
<comment type="subcellular location">
    <subcellularLocation>
        <location evidence="1">Cell inner membrane</location>
        <topology evidence="1">Multi-pass membrane protein</topology>
    </subcellularLocation>
    <subcellularLocation>
        <location evidence="6">Cell membrane</location>
        <topology evidence="6">Multi-pass membrane protein</topology>
    </subcellularLocation>
</comment>
<organism evidence="7 8">
    <name type="scientific">Roseibium aggregatum</name>
    <dbReference type="NCBI Taxonomy" id="187304"/>
    <lineage>
        <taxon>Bacteria</taxon>
        <taxon>Pseudomonadati</taxon>
        <taxon>Pseudomonadota</taxon>
        <taxon>Alphaproteobacteria</taxon>
        <taxon>Hyphomicrobiales</taxon>
        <taxon>Stappiaceae</taxon>
        <taxon>Roseibium</taxon>
    </lineage>
</organism>
<dbReference type="GO" id="GO:0006885">
    <property type="term" value="P:regulation of pH"/>
    <property type="evidence" value="ECO:0007669"/>
    <property type="project" value="UniProtKB-UniRule"/>
</dbReference>
<dbReference type="PANTHER" id="PTHR30341:SF0">
    <property type="entry name" value="NA(+)_H(+) ANTIPORTER NHAA"/>
    <property type="match status" value="1"/>
</dbReference>
<feature type="transmembrane region" description="Helical" evidence="6">
    <location>
        <begin position="105"/>
        <end position="125"/>
    </location>
</feature>
<evidence type="ECO:0000256" key="6">
    <source>
        <dbReference type="HAMAP-Rule" id="MF_01844"/>
    </source>
</evidence>
<keyword evidence="6" id="KW-0813">Transport</keyword>
<dbReference type="GO" id="GO:0015385">
    <property type="term" value="F:sodium:proton antiporter activity"/>
    <property type="evidence" value="ECO:0007669"/>
    <property type="project" value="UniProtKB-UniRule"/>
</dbReference>
<evidence type="ECO:0000256" key="3">
    <source>
        <dbReference type="ARBA" id="ARBA00022692"/>
    </source>
</evidence>
<evidence type="ECO:0000256" key="4">
    <source>
        <dbReference type="ARBA" id="ARBA00022989"/>
    </source>
</evidence>
<evidence type="ECO:0000256" key="1">
    <source>
        <dbReference type="ARBA" id="ARBA00004429"/>
    </source>
</evidence>
<dbReference type="InterPro" id="IPR004670">
    <property type="entry name" value="NhaA"/>
</dbReference>
<feature type="transmembrane region" description="Helical" evidence="6">
    <location>
        <begin position="137"/>
        <end position="156"/>
    </location>
</feature>
<dbReference type="PANTHER" id="PTHR30341">
    <property type="entry name" value="SODIUM ION/PROTON ANTIPORTER NHAA-RELATED"/>
    <property type="match status" value="1"/>
</dbReference>
<sequence>MIQVIRAKHRQLTEAISDFLKMEATGGLFLVAATVLAMVMANSSLLDTYTAFLGIPVAVQFGELEIAKPLLLWINDGLMAIFFFLVGLEIKREFRIGELSSPAQVALPGLAAIGGILVPAGIYTLFNLSDPGGLNGWAIPAATDIAFALAVVSLLGNRVPGSLKILLLAIAIFDDLGAIVIIAIFYTSGLSLTVLALAVIPIAILFILNRMGVTKASPYIVVGVVLWTIVLKSGVHATLAGVITAFAIPLTKAEGAHHSVLEELEHGLHRWVAFGILPLFAFANAGVSFAGIGWDSFTEPVKLGISLGLFAGKQIGVFLTVWLAVTLRVAPMPRDANWGQIYGVALLCGIGFTMSLFIGTLAFETQSYVAQLRLGVLTGSIASAVLGYLLLSYTSRSATAGASASHS</sequence>
<keyword evidence="6" id="KW-0406">Ion transport</keyword>